<protein>
    <recommendedName>
        <fullName evidence="1">UPF0246 protein SAMN05192546_10937</fullName>
    </recommendedName>
</protein>
<evidence type="ECO:0000313" key="3">
    <source>
        <dbReference type="Proteomes" id="UP000199230"/>
    </source>
</evidence>
<dbReference type="GO" id="GO:0033194">
    <property type="term" value="P:response to hydroperoxide"/>
    <property type="evidence" value="ECO:0007669"/>
    <property type="project" value="TreeGrafter"/>
</dbReference>
<keyword evidence="3" id="KW-1185">Reference proteome</keyword>
<dbReference type="EMBL" id="FNPV01000009">
    <property type="protein sequence ID" value="SDZ11864.1"/>
    <property type="molecule type" value="Genomic_DNA"/>
</dbReference>
<proteinExistence type="inferred from homology"/>
<sequence length="249" mass="29297">MRMIISPAKTMNMTNDHFEPQQMPIFLKETELLLEELREKDDEALQAIWKCSDKIAALNRERIRRMDLYHSLTPAILAFEGIQYKYMAPIVFENKDFEYIEKHLRILSGFYGCLRPFDGVRPYRLEMQAKLKGEKVDSLYAFWGRKIADQLFSESHCILNLASEEYSKCIFPYLTEEITFITCIFGEIKEGKVIEKGTLVKMARGEMVRFMAENKIEEAEEIKAFNRLGYVFSEKHSDHQTFVFLKDQP</sequence>
<name>A0A1H3QE70_9FIRM</name>
<reference evidence="2 3" key="1">
    <citation type="submission" date="2016-10" db="EMBL/GenBank/DDBJ databases">
        <authorList>
            <person name="de Groot N.N."/>
        </authorList>
    </citation>
    <scope>NUCLEOTIDE SEQUENCE [LARGE SCALE GENOMIC DNA]</scope>
    <source>
        <strain evidence="2 3">APO</strain>
    </source>
</reference>
<dbReference type="NCBIfam" id="NF002543">
    <property type="entry name" value="PRK02101.1-4"/>
    <property type="match status" value="1"/>
</dbReference>
<dbReference type="OrthoDB" id="9777133at2"/>
<dbReference type="STRING" id="159292.SAMN05192546_10937"/>
<organism evidence="2 3">
    <name type="scientific">Tindallia californiensis</name>
    <dbReference type="NCBI Taxonomy" id="159292"/>
    <lineage>
        <taxon>Bacteria</taxon>
        <taxon>Bacillati</taxon>
        <taxon>Bacillota</taxon>
        <taxon>Clostridia</taxon>
        <taxon>Peptostreptococcales</taxon>
        <taxon>Tindalliaceae</taxon>
        <taxon>Tindallia</taxon>
    </lineage>
</organism>
<dbReference type="Pfam" id="PF03883">
    <property type="entry name" value="H2O2_YaaD"/>
    <property type="match status" value="1"/>
</dbReference>
<evidence type="ECO:0000256" key="1">
    <source>
        <dbReference type="HAMAP-Rule" id="MF_00652"/>
    </source>
</evidence>
<dbReference type="AlphaFoldDB" id="A0A1H3QE70"/>
<dbReference type="HAMAP" id="MF_00652">
    <property type="entry name" value="UPF0246"/>
    <property type="match status" value="1"/>
</dbReference>
<dbReference type="Proteomes" id="UP000199230">
    <property type="component" value="Unassembled WGS sequence"/>
</dbReference>
<gene>
    <name evidence="2" type="ORF">SAMN05192546_10937</name>
</gene>
<dbReference type="GO" id="GO:0005829">
    <property type="term" value="C:cytosol"/>
    <property type="evidence" value="ECO:0007669"/>
    <property type="project" value="TreeGrafter"/>
</dbReference>
<accession>A0A1H3QE70</accession>
<dbReference type="PANTHER" id="PTHR30283:SF4">
    <property type="entry name" value="PEROXIDE STRESS RESISTANCE PROTEIN YAAA"/>
    <property type="match status" value="1"/>
</dbReference>
<dbReference type="InterPro" id="IPR005583">
    <property type="entry name" value="YaaA"/>
</dbReference>
<comment type="similarity">
    <text evidence="1">Belongs to the UPF0246 family.</text>
</comment>
<evidence type="ECO:0000313" key="2">
    <source>
        <dbReference type="EMBL" id="SDZ11864.1"/>
    </source>
</evidence>
<dbReference type="RefSeq" id="WP_093314812.1">
    <property type="nucleotide sequence ID" value="NZ_FNPV01000009.1"/>
</dbReference>
<dbReference type="PANTHER" id="PTHR30283">
    <property type="entry name" value="PEROXIDE STRESS RESPONSE PROTEIN YAAA"/>
    <property type="match status" value="1"/>
</dbReference>